<evidence type="ECO:0000313" key="1">
    <source>
        <dbReference type="EMBL" id="MDT0327014.1"/>
    </source>
</evidence>
<comment type="caution">
    <text evidence="1">The sequence shown here is derived from an EMBL/GenBank/DDBJ whole genome shotgun (WGS) entry which is preliminary data.</text>
</comment>
<proteinExistence type="predicted"/>
<gene>
    <name evidence="1" type="ORF">RM479_01165</name>
</gene>
<name>A0ABU2M2Z3_9ACTN</name>
<dbReference type="EMBL" id="JAVREP010000001">
    <property type="protein sequence ID" value="MDT0327014.1"/>
    <property type="molecule type" value="Genomic_DNA"/>
</dbReference>
<dbReference type="InterPro" id="IPR021527">
    <property type="entry name" value="DUF2795"/>
</dbReference>
<dbReference type="Proteomes" id="UP001183390">
    <property type="component" value="Unassembled WGS sequence"/>
</dbReference>
<reference evidence="2" key="1">
    <citation type="submission" date="2023-07" db="EMBL/GenBank/DDBJ databases">
        <title>30 novel species of actinomycetes from the DSMZ collection.</title>
        <authorList>
            <person name="Nouioui I."/>
        </authorList>
    </citation>
    <scope>NUCLEOTIDE SEQUENCE [LARGE SCALE GENOMIC DNA]</scope>
    <source>
        <strain evidence="2">DSM 44743</strain>
    </source>
</reference>
<organism evidence="1 2">
    <name type="scientific">Nocardiopsis lambiniae</name>
    <dbReference type="NCBI Taxonomy" id="3075539"/>
    <lineage>
        <taxon>Bacteria</taxon>
        <taxon>Bacillati</taxon>
        <taxon>Actinomycetota</taxon>
        <taxon>Actinomycetes</taxon>
        <taxon>Streptosporangiales</taxon>
        <taxon>Nocardiopsidaceae</taxon>
        <taxon>Nocardiopsis</taxon>
    </lineage>
</organism>
<protein>
    <submittedName>
        <fullName evidence="1">DUF2795 domain-containing protein</fullName>
    </submittedName>
</protein>
<sequence>MVTRTDIADSLEGAFGSGPLTRRQIISAADLRGASGELLAALGRLPEGTYSHLRDLWKHLGDVPRGV</sequence>
<dbReference type="Pfam" id="PF11387">
    <property type="entry name" value="DUF2795"/>
    <property type="match status" value="1"/>
</dbReference>
<accession>A0ABU2M2Z3</accession>
<dbReference type="RefSeq" id="WP_311509804.1">
    <property type="nucleotide sequence ID" value="NZ_JAVREP010000001.1"/>
</dbReference>
<keyword evidence="2" id="KW-1185">Reference proteome</keyword>
<evidence type="ECO:0000313" key="2">
    <source>
        <dbReference type="Proteomes" id="UP001183390"/>
    </source>
</evidence>